<feature type="chain" id="PRO_5047215209" evidence="2">
    <location>
        <begin position="26"/>
        <end position="732"/>
    </location>
</feature>
<reference evidence="3" key="1">
    <citation type="submission" date="2022-08" db="EMBL/GenBank/DDBJ databases">
        <authorList>
            <person name="Deng Y."/>
            <person name="Han X.-F."/>
            <person name="Zhang Y.-Q."/>
        </authorList>
    </citation>
    <scope>NUCLEOTIDE SEQUENCE</scope>
    <source>
        <strain evidence="3">CPCC 205763</strain>
    </source>
</reference>
<accession>A0ABT2GNH0</accession>
<gene>
    <name evidence="3" type="ORF">N1027_01740</name>
</gene>
<organism evidence="3 4">
    <name type="scientific">Herbiconiux aconitum</name>
    <dbReference type="NCBI Taxonomy" id="2970913"/>
    <lineage>
        <taxon>Bacteria</taxon>
        <taxon>Bacillati</taxon>
        <taxon>Actinomycetota</taxon>
        <taxon>Actinomycetes</taxon>
        <taxon>Micrococcales</taxon>
        <taxon>Microbacteriaceae</taxon>
        <taxon>Herbiconiux</taxon>
    </lineage>
</organism>
<keyword evidence="2" id="KW-0732">Signal</keyword>
<feature type="compositionally biased region" description="Pro residues" evidence="1">
    <location>
        <begin position="82"/>
        <end position="110"/>
    </location>
</feature>
<evidence type="ECO:0000313" key="3">
    <source>
        <dbReference type="EMBL" id="MCS5716850.1"/>
    </source>
</evidence>
<dbReference type="RefSeq" id="WP_259504459.1">
    <property type="nucleotide sequence ID" value="NZ_JANLCM010000001.1"/>
</dbReference>
<dbReference type="EMBL" id="JANLCM010000001">
    <property type="protein sequence ID" value="MCS5716850.1"/>
    <property type="molecule type" value="Genomic_DNA"/>
</dbReference>
<sequence length="732" mass="77062">MAALIAAGALLAGIVVPLGAQSAQALPPECTTEVTWHNGTSYVKDDGTIVETGIHSTSRFVCGPTTGWEPGGDPSTGGGSTPPGPPPAPPGPELPKPPDSVPPTAAPPCVPGANNATDPGRGKANQTGNGDAIEDLVTAALATGDVKIDSTSPSKIISMDVNVGESMSGDRGVNPFEGVEANGVPNRLYWNGVDPTITEVGWALKALKTTAQQMMRAVTTGDLAANSAWRATWAKLPADKRQIVIDIVKTRIQSTQSAWKNDVPEQVKWVIEGLWEMLELAAEIPLPVSGAPDADPAQLYIAALSEPRFFGDRSNDNDGVCGQLASATVSAPSLAGLAPTGEWVHVTLTGTTHGTLVDELKALTAPAVHCPRVEVDAIAKQENLLQVTTGCSGTVTASRILTRKEVVELSYADKAILMAGSEEDPLAGTVLKYSYASSDPSHAYPNSGATSIAGVDTINFFGDSKDGTMSYTTLKPQMAEDYVVVAAKDSAGVEHPFLVKINIKSPPNCPKVDKPVGPGVDGFRAVIQDGNLQLVRNLPFTLDLKLFCTTDYRDTYRVTLENTIPGTKGTVNPDGTVTFTWTDPDVVIDKSHPEVLTVTPWDETTGAPGESWDVPVVVRDVPPSCKDVAIVYDESDLKGGPLEIPIECGMEGGLKVLSPPFLNFLVPGTDQMVQEVPGGTFVSDGKTLTFTPTGKHVALSTAQVVPWSTNPLTYTPYPVQGKAFEVDVRMED</sequence>
<evidence type="ECO:0000313" key="4">
    <source>
        <dbReference type="Proteomes" id="UP001165584"/>
    </source>
</evidence>
<protein>
    <submittedName>
        <fullName evidence="3">Uncharacterized protein</fullName>
    </submittedName>
</protein>
<evidence type="ECO:0000256" key="1">
    <source>
        <dbReference type="SAM" id="MobiDB-lite"/>
    </source>
</evidence>
<evidence type="ECO:0000256" key="2">
    <source>
        <dbReference type="SAM" id="SignalP"/>
    </source>
</evidence>
<dbReference type="Proteomes" id="UP001165584">
    <property type="component" value="Unassembled WGS sequence"/>
</dbReference>
<comment type="caution">
    <text evidence="3">The sequence shown here is derived from an EMBL/GenBank/DDBJ whole genome shotgun (WGS) entry which is preliminary data.</text>
</comment>
<keyword evidence="4" id="KW-1185">Reference proteome</keyword>
<feature type="signal peptide" evidence="2">
    <location>
        <begin position="1"/>
        <end position="25"/>
    </location>
</feature>
<feature type="region of interest" description="Disordered" evidence="1">
    <location>
        <begin position="60"/>
        <end position="129"/>
    </location>
</feature>
<name>A0ABT2GNH0_9MICO</name>
<proteinExistence type="predicted"/>